<dbReference type="EMBL" id="JBHSWI010000001">
    <property type="protein sequence ID" value="MFC6645110.1"/>
    <property type="molecule type" value="Genomic_DNA"/>
</dbReference>
<organism evidence="2 3">
    <name type="scientific">Granulicella cerasi</name>
    <dbReference type="NCBI Taxonomy" id="741063"/>
    <lineage>
        <taxon>Bacteria</taxon>
        <taxon>Pseudomonadati</taxon>
        <taxon>Acidobacteriota</taxon>
        <taxon>Terriglobia</taxon>
        <taxon>Terriglobales</taxon>
        <taxon>Acidobacteriaceae</taxon>
        <taxon>Granulicella</taxon>
    </lineage>
</organism>
<dbReference type="CDD" id="cd07818">
    <property type="entry name" value="SRPBCC_1"/>
    <property type="match status" value="1"/>
</dbReference>
<reference evidence="3" key="1">
    <citation type="journal article" date="2019" name="Int. J. Syst. Evol. Microbiol.">
        <title>The Global Catalogue of Microorganisms (GCM) 10K type strain sequencing project: providing services to taxonomists for standard genome sequencing and annotation.</title>
        <authorList>
            <consortium name="The Broad Institute Genomics Platform"/>
            <consortium name="The Broad Institute Genome Sequencing Center for Infectious Disease"/>
            <person name="Wu L."/>
            <person name="Ma J."/>
        </authorList>
    </citation>
    <scope>NUCLEOTIDE SEQUENCE [LARGE SCALE GENOMIC DNA]</scope>
    <source>
        <strain evidence="3">CGMCC 1.16026</strain>
    </source>
</reference>
<protein>
    <submittedName>
        <fullName evidence="2">SRPBCC family protein</fullName>
    </submittedName>
</protein>
<evidence type="ECO:0000313" key="3">
    <source>
        <dbReference type="Proteomes" id="UP001596391"/>
    </source>
</evidence>
<dbReference type="SUPFAM" id="SSF55961">
    <property type="entry name" value="Bet v1-like"/>
    <property type="match status" value="1"/>
</dbReference>
<feature type="transmembrane region" description="Helical" evidence="1">
    <location>
        <begin position="6"/>
        <end position="24"/>
    </location>
</feature>
<dbReference type="Pfam" id="PF10604">
    <property type="entry name" value="Polyketide_cyc2"/>
    <property type="match status" value="1"/>
</dbReference>
<gene>
    <name evidence="2" type="ORF">ACFQBQ_05780</name>
</gene>
<comment type="caution">
    <text evidence="2">The sequence shown here is derived from an EMBL/GenBank/DDBJ whole genome shotgun (WGS) entry which is preliminary data.</text>
</comment>
<accession>A0ABW1Z9K4</accession>
<proteinExistence type="predicted"/>
<sequence length="181" mass="20336">MRRVFGWLVVLLIVFVGVVLMLASRKPDSYRVERTTKIHASADKINPLLQDMHHFALWSPWQHLDPNMKETFSGPPVGVGATVAWVGNSKAGEGNMKVLTATPYDTTLDLHFIKPFESDAKVEYQLTPQTDGTQVTWIMSGPLNFMSKVMCVFKNMDAMIGPDFERGLAQMKRVAEDPQQP</sequence>
<dbReference type="Proteomes" id="UP001596391">
    <property type="component" value="Unassembled WGS sequence"/>
</dbReference>
<dbReference type="RefSeq" id="WP_263371500.1">
    <property type="nucleotide sequence ID" value="NZ_JAGSYD010000003.1"/>
</dbReference>
<dbReference type="InterPro" id="IPR023393">
    <property type="entry name" value="START-like_dom_sf"/>
</dbReference>
<evidence type="ECO:0000256" key="1">
    <source>
        <dbReference type="SAM" id="Phobius"/>
    </source>
</evidence>
<keyword evidence="1" id="KW-1133">Transmembrane helix</keyword>
<keyword evidence="1" id="KW-0472">Membrane</keyword>
<name>A0ABW1Z9K4_9BACT</name>
<dbReference type="Gene3D" id="3.30.530.20">
    <property type="match status" value="1"/>
</dbReference>
<keyword evidence="1" id="KW-0812">Transmembrane</keyword>
<evidence type="ECO:0000313" key="2">
    <source>
        <dbReference type="EMBL" id="MFC6645110.1"/>
    </source>
</evidence>
<keyword evidence="3" id="KW-1185">Reference proteome</keyword>
<dbReference type="InterPro" id="IPR019587">
    <property type="entry name" value="Polyketide_cyclase/dehydratase"/>
</dbReference>